<evidence type="ECO:0000313" key="1">
    <source>
        <dbReference type="EMBL" id="SHF56920.1"/>
    </source>
</evidence>
<accession>A0A1M5CQ94</accession>
<sequence length="196" mass="23286">MFTIKMLRVFKDLNFSMKTKLRKFIQHLSHEVEDEEKAEKYLDNVLPYIGLIVMYFNSLESALDSVLCENFTDRTDATGLIVLNKMGYTAKVDLFKRFCDDFQIGLDKQLNGYDQLITDLRESARLRNLVAHANWESTDDEGFTYVRLKMYKKGMLQEYVQFTEDSLEKVIDLIIKTRFKLDEFWEHRNDVLYGRE</sequence>
<name>A0A1M5CQ94_9GAMM</name>
<organism evidence="1 2">
    <name type="scientific">Marinomonas polaris DSM 16579</name>
    <dbReference type="NCBI Taxonomy" id="1122206"/>
    <lineage>
        <taxon>Bacteria</taxon>
        <taxon>Pseudomonadati</taxon>
        <taxon>Pseudomonadota</taxon>
        <taxon>Gammaproteobacteria</taxon>
        <taxon>Oceanospirillales</taxon>
        <taxon>Oceanospirillaceae</taxon>
        <taxon>Marinomonas</taxon>
    </lineage>
</organism>
<proteinExistence type="predicted"/>
<protein>
    <recommendedName>
        <fullName evidence="3">RiboL-PSP-HEPN domain-containing protein</fullName>
    </recommendedName>
</protein>
<dbReference type="Proteomes" id="UP000184517">
    <property type="component" value="Unassembled WGS sequence"/>
</dbReference>
<evidence type="ECO:0000313" key="2">
    <source>
        <dbReference type="Proteomes" id="UP000184517"/>
    </source>
</evidence>
<dbReference type="EMBL" id="FQVF01000009">
    <property type="protein sequence ID" value="SHF56920.1"/>
    <property type="molecule type" value="Genomic_DNA"/>
</dbReference>
<keyword evidence="2" id="KW-1185">Reference proteome</keyword>
<evidence type="ECO:0008006" key="3">
    <source>
        <dbReference type="Google" id="ProtNLM"/>
    </source>
</evidence>
<reference evidence="2" key="1">
    <citation type="submission" date="2016-11" db="EMBL/GenBank/DDBJ databases">
        <authorList>
            <person name="Varghese N."/>
            <person name="Submissions S."/>
        </authorList>
    </citation>
    <scope>NUCLEOTIDE SEQUENCE [LARGE SCALE GENOMIC DNA]</scope>
    <source>
        <strain evidence="2">DSM 16579</strain>
    </source>
</reference>
<dbReference type="AlphaFoldDB" id="A0A1M5CQ94"/>
<gene>
    <name evidence="1" type="ORF">SAMN02745753_02213</name>
</gene>